<dbReference type="Pfam" id="PF01636">
    <property type="entry name" value="APH"/>
    <property type="match status" value="2"/>
</dbReference>
<dbReference type="PANTHER" id="PTHR21310">
    <property type="entry name" value="AMINOGLYCOSIDE PHOSPHOTRANSFERASE-RELATED-RELATED"/>
    <property type="match status" value="1"/>
</dbReference>
<dbReference type="Gene3D" id="3.90.1200.10">
    <property type="match status" value="1"/>
</dbReference>
<dbReference type="STRING" id="196109.A0A136J8F0"/>
<keyword evidence="3" id="KW-0808">Transferase</keyword>
<feature type="domain" description="Aminoglycoside phosphotransferase" evidence="2">
    <location>
        <begin position="54"/>
        <end position="171"/>
    </location>
</feature>
<evidence type="ECO:0000313" key="3">
    <source>
        <dbReference type="EMBL" id="KXJ93453.1"/>
    </source>
</evidence>
<dbReference type="InterPro" id="IPR011009">
    <property type="entry name" value="Kinase-like_dom_sf"/>
</dbReference>
<evidence type="ECO:0000259" key="2">
    <source>
        <dbReference type="Pfam" id="PF01636"/>
    </source>
</evidence>
<reference evidence="4" key="1">
    <citation type="submission" date="2016-02" db="EMBL/GenBank/DDBJ databases">
        <title>Draft genome sequence of Microdochium bolleyi, a fungal endophyte of beachgrass.</title>
        <authorList>
            <consortium name="DOE Joint Genome Institute"/>
            <person name="David A.S."/>
            <person name="May G."/>
            <person name="Haridas S."/>
            <person name="Lim J."/>
            <person name="Wang M."/>
            <person name="Labutti K."/>
            <person name="Lipzen A."/>
            <person name="Barry K."/>
            <person name="Grigoriev I.V."/>
        </authorList>
    </citation>
    <scope>NUCLEOTIDE SEQUENCE [LARGE SCALE GENOMIC DNA]</scope>
    <source>
        <strain evidence="4">J235TASD1</strain>
    </source>
</reference>
<dbReference type="AlphaFoldDB" id="A0A136J8F0"/>
<dbReference type="InParanoid" id="A0A136J8F0"/>
<dbReference type="Proteomes" id="UP000070501">
    <property type="component" value="Unassembled WGS sequence"/>
</dbReference>
<organism evidence="3 4">
    <name type="scientific">Microdochium bolleyi</name>
    <dbReference type="NCBI Taxonomy" id="196109"/>
    <lineage>
        <taxon>Eukaryota</taxon>
        <taxon>Fungi</taxon>
        <taxon>Dikarya</taxon>
        <taxon>Ascomycota</taxon>
        <taxon>Pezizomycotina</taxon>
        <taxon>Sordariomycetes</taxon>
        <taxon>Xylariomycetidae</taxon>
        <taxon>Xylariales</taxon>
        <taxon>Microdochiaceae</taxon>
        <taxon>Microdochium</taxon>
    </lineage>
</organism>
<dbReference type="EMBL" id="KQ964248">
    <property type="protein sequence ID" value="KXJ93453.1"/>
    <property type="molecule type" value="Genomic_DNA"/>
</dbReference>
<feature type="region of interest" description="Disordered" evidence="1">
    <location>
        <begin position="392"/>
        <end position="415"/>
    </location>
</feature>
<evidence type="ECO:0000256" key="1">
    <source>
        <dbReference type="SAM" id="MobiDB-lite"/>
    </source>
</evidence>
<evidence type="ECO:0000313" key="4">
    <source>
        <dbReference type="Proteomes" id="UP000070501"/>
    </source>
</evidence>
<dbReference type="GO" id="GO:0016740">
    <property type="term" value="F:transferase activity"/>
    <property type="evidence" value="ECO:0007669"/>
    <property type="project" value="UniProtKB-KW"/>
</dbReference>
<dbReference type="SUPFAM" id="SSF56112">
    <property type="entry name" value="Protein kinase-like (PK-like)"/>
    <property type="match status" value="1"/>
</dbReference>
<dbReference type="InterPro" id="IPR051678">
    <property type="entry name" value="AGP_Transferase"/>
</dbReference>
<dbReference type="InterPro" id="IPR002575">
    <property type="entry name" value="Aminoglycoside_PTrfase"/>
</dbReference>
<dbReference type="OrthoDB" id="2906425at2759"/>
<accession>A0A136J8F0</accession>
<feature type="domain" description="Aminoglycoside phosphotransferase" evidence="2">
    <location>
        <begin position="264"/>
        <end position="372"/>
    </location>
</feature>
<name>A0A136J8F0_9PEZI</name>
<proteinExistence type="predicted"/>
<protein>
    <submittedName>
        <fullName evidence="3">Phosphotransferase enzyme family-domain-containing protein</fullName>
    </submittedName>
</protein>
<keyword evidence="4" id="KW-1185">Reference proteome</keyword>
<gene>
    <name evidence="3" type="ORF">Micbo1qcDRAFT_194623</name>
</gene>
<sequence length="495" mass="55332">MAAPAPRRGSQDGLRWDVGDFDCVPVWTREPALDAIERVCRQELGVRAHEACKVSFFAAGAFNKLYLVEARSGNASAVLMRVSLPVYPGFKTRGEVATLRWVRRNTDIPVPGVIAFDDSNDNDIGFEWIIMQKMPGVPLYREWRSLPWEKKIAITTRVAEFQAQLAGQDGSRLFAGIGTLREREEQNNFDLVSGVAQATGTLACPAEPVRAGAGEDGARVAKTTRQPQRAGCNKEAKAAKLKTVKAMKPDRLVSHEFFLGDHVQYDIPRGPFAKSSDWLTTELQIIIHEQEAIISAAGDESDIEDADEVLQAARKLVSIIPRVFPPPLTTEEESREPTCLYHTDLNLSNILVDDDGEMTAIVDWECVSAMPLWLTTRMPKFLTDQVRDEEPIRDRYSDEASTSNKTSGSREDSLDNEGKNKLYWIHLMEYEVTQLSRVYEKTLLELWPAWPIQDSACKVDMYDAVTQCGVGFFIAKIDRWAEGVATGNAVRFNDA</sequence>
<dbReference type="PANTHER" id="PTHR21310:SF13">
    <property type="entry name" value="AMINOGLYCOSIDE PHOSPHOTRANSFERASE DOMAIN-CONTAINING PROTEIN"/>
    <property type="match status" value="1"/>
</dbReference>